<dbReference type="EMBL" id="CM056743">
    <property type="protein sequence ID" value="KAJ8669244.1"/>
    <property type="molecule type" value="Genomic_DNA"/>
</dbReference>
<keyword evidence="2" id="KW-1185">Reference proteome</keyword>
<gene>
    <name evidence="1" type="ORF">QAD02_000503</name>
</gene>
<comment type="caution">
    <text evidence="1">The sequence shown here is derived from an EMBL/GenBank/DDBJ whole genome shotgun (WGS) entry which is preliminary data.</text>
</comment>
<dbReference type="Proteomes" id="UP001239111">
    <property type="component" value="Chromosome 3"/>
</dbReference>
<evidence type="ECO:0000313" key="1">
    <source>
        <dbReference type="EMBL" id="KAJ8669244.1"/>
    </source>
</evidence>
<protein>
    <submittedName>
        <fullName evidence="1">Uncharacterized protein</fullName>
    </submittedName>
</protein>
<proteinExistence type="predicted"/>
<organism evidence="1 2">
    <name type="scientific">Eretmocerus hayati</name>
    <dbReference type="NCBI Taxonomy" id="131215"/>
    <lineage>
        <taxon>Eukaryota</taxon>
        <taxon>Metazoa</taxon>
        <taxon>Ecdysozoa</taxon>
        <taxon>Arthropoda</taxon>
        <taxon>Hexapoda</taxon>
        <taxon>Insecta</taxon>
        <taxon>Pterygota</taxon>
        <taxon>Neoptera</taxon>
        <taxon>Endopterygota</taxon>
        <taxon>Hymenoptera</taxon>
        <taxon>Apocrita</taxon>
        <taxon>Proctotrupomorpha</taxon>
        <taxon>Chalcidoidea</taxon>
        <taxon>Aphelinidae</taxon>
        <taxon>Aphelininae</taxon>
        <taxon>Eretmocerus</taxon>
    </lineage>
</organism>
<reference evidence="1" key="1">
    <citation type="submission" date="2023-04" db="EMBL/GenBank/DDBJ databases">
        <title>A chromosome-level genome assembly of the parasitoid wasp Eretmocerus hayati.</title>
        <authorList>
            <person name="Zhong Y."/>
            <person name="Liu S."/>
            <person name="Liu Y."/>
        </authorList>
    </citation>
    <scope>NUCLEOTIDE SEQUENCE</scope>
    <source>
        <strain evidence="1">ZJU_SS_LIU_2023</strain>
    </source>
</reference>
<sequence>MLSNRCAAKSKKAPKRKGSACVEPAHKEWKAQQRIRPPTNSQLLQVLVATEEKKVALAERVIDEKVKNELRPYKNNVDDEWMDFFHELIPQLQTFDTRKRTACKKAFRDLVAEIQTSE</sequence>
<accession>A0ACC2NFX9</accession>
<evidence type="ECO:0000313" key="2">
    <source>
        <dbReference type="Proteomes" id="UP001239111"/>
    </source>
</evidence>
<name>A0ACC2NFX9_9HYME</name>